<dbReference type="EMBL" id="ACVQ01000033">
    <property type="protein sequence ID" value="EET78595.1"/>
    <property type="molecule type" value="Genomic_DNA"/>
</dbReference>
<dbReference type="Proteomes" id="UP000003107">
    <property type="component" value="Unassembled WGS sequence"/>
</dbReference>
<dbReference type="GeneID" id="60991449"/>
<dbReference type="OrthoDB" id="5356463at2"/>
<dbReference type="eggNOG" id="ENOG5032ZWX">
    <property type="taxonomic scope" value="Bacteria"/>
</dbReference>
<protein>
    <recommendedName>
        <fullName evidence="3">DltD C-terminal domain protein</fullName>
    </recommendedName>
</protein>
<sequence length="345" mass="40780">MKKYKIFLLTLPILMLVMIAFYMAFAMFLIRVSSAHHYAYKNYLISNATEQNRIIVESGSNSYHGINSQMLEKHFGKLVINLADHGGYPLRHRLYRAAKLAHKGDIFILPLEYRYYINDVPPDTYYYGLFFEIHHFYDYLPFFEKLKTISQIPFQAFINALIRDYKEIAAFEINFDNFINKKPQAVHNFSPDFRNGERGDYKYIGKVEEAKDTQMPCQKYIFFTDFSGSKIGISDIFKENLNFMKKLEREKGIKFIFTYPAVAGDDCYDLNDPHAADNQKFLKDVKKLIEDNGFEMIGDYKDSYFPRKFLHDTWFHLVPEARDMRTQKLIENLEKSKYAKELHAK</sequence>
<gene>
    <name evidence="1" type="ORF">CAMSH0001_0110</name>
</gene>
<comment type="caution">
    <text evidence="1">The sequence shown here is derived from an EMBL/GenBank/DDBJ whole genome shotgun (WGS) entry which is preliminary data.</text>
</comment>
<accession>C6RJ14</accession>
<evidence type="ECO:0000313" key="1">
    <source>
        <dbReference type="EMBL" id="EET78595.1"/>
    </source>
</evidence>
<name>C6RJ14_9BACT</name>
<dbReference type="STRING" id="553219.CAMSH0001_0110"/>
<proteinExistence type="predicted"/>
<dbReference type="RefSeq" id="WP_004321693.1">
    <property type="nucleotide sequence ID" value="NZ_ACVQ01000033.1"/>
</dbReference>
<evidence type="ECO:0000313" key="2">
    <source>
        <dbReference type="Proteomes" id="UP000003107"/>
    </source>
</evidence>
<dbReference type="AlphaFoldDB" id="C6RJ14"/>
<reference evidence="1 2" key="1">
    <citation type="submission" date="2009-07" db="EMBL/GenBank/DDBJ databases">
        <authorList>
            <person name="Madupu R."/>
            <person name="Sebastian Y."/>
            <person name="Durkin A.S."/>
            <person name="Torralba M."/>
            <person name="Methe B."/>
            <person name="Sutton G.G."/>
            <person name="Strausberg R.L."/>
            <person name="Nelson K.E."/>
        </authorList>
    </citation>
    <scope>NUCLEOTIDE SEQUENCE [LARGE SCALE GENOMIC DNA]</scope>
    <source>
        <strain evidence="1 2">RM3277</strain>
    </source>
</reference>
<keyword evidence="2" id="KW-1185">Reference proteome</keyword>
<organism evidence="1 2">
    <name type="scientific">Campylobacter showae RM3277</name>
    <dbReference type="NCBI Taxonomy" id="553219"/>
    <lineage>
        <taxon>Bacteria</taxon>
        <taxon>Pseudomonadati</taxon>
        <taxon>Campylobacterota</taxon>
        <taxon>Epsilonproteobacteria</taxon>
        <taxon>Campylobacterales</taxon>
        <taxon>Campylobacteraceae</taxon>
        <taxon>Campylobacter</taxon>
    </lineage>
</organism>
<evidence type="ECO:0008006" key="3">
    <source>
        <dbReference type="Google" id="ProtNLM"/>
    </source>
</evidence>